<dbReference type="InterPro" id="IPR013106">
    <property type="entry name" value="Ig_V-set"/>
</dbReference>
<dbReference type="InterPro" id="IPR013783">
    <property type="entry name" value="Ig-like_fold"/>
</dbReference>
<feature type="non-terminal residue" evidence="4">
    <location>
        <position position="1"/>
    </location>
</feature>
<evidence type="ECO:0000313" key="5">
    <source>
        <dbReference type="Proteomes" id="UP000770717"/>
    </source>
</evidence>
<organism evidence="4 5">
    <name type="scientific">Eleutherodactylus coqui</name>
    <name type="common">Puerto Rican coqui</name>
    <dbReference type="NCBI Taxonomy" id="57060"/>
    <lineage>
        <taxon>Eukaryota</taxon>
        <taxon>Metazoa</taxon>
        <taxon>Chordata</taxon>
        <taxon>Craniata</taxon>
        <taxon>Vertebrata</taxon>
        <taxon>Euteleostomi</taxon>
        <taxon>Amphibia</taxon>
        <taxon>Batrachia</taxon>
        <taxon>Anura</taxon>
        <taxon>Neobatrachia</taxon>
        <taxon>Hyloidea</taxon>
        <taxon>Eleutherodactylidae</taxon>
        <taxon>Eleutherodactylinae</taxon>
        <taxon>Eleutherodactylus</taxon>
        <taxon>Eleutherodactylus</taxon>
    </lineage>
</organism>
<keyword evidence="2" id="KW-0391">Immunity</keyword>
<dbReference type="Gene3D" id="2.60.40.10">
    <property type="entry name" value="Immunoglobulins"/>
    <property type="match status" value="1"/>
</dbReference>
<proteinExistence type="predicted"/>
<dbReference type="Pfam" id="PF07686">
    <property type="entry name" value="V-set"/>
    <property type="match status" value="1"/>
</dbReference>
<feature type="domain" description="Immunoglobulin V-set" evidence="3">
    <location>
        <begin position="20"/>
        <end position="97"/>
    </location>
</feature>
<keyword evidence="5" id="KW-1185">Reference proteome</keyword>
<dbReference type="GO" id="GO:0005886">
    <property type="term" value="C:plasma membrane"/>
    <property type="evidence" value="ECO:0007669"/>
    <property type="project" value="TreeGrafter"/>
</dbReference>
<dbReference type="GO" id="GO:0002376">
    <property type="term" value="P:immune system process"/>
    <property type="evidence" value="ECO:0007669"/>
    <property type="project" value="UniProtKB-KW"/>
</dbReference>
<accession>A0A8J6JTL7</accession>
<dbReference type="Proteomes" id="UP000770717">
    <property type="component" value="Unassembled WGS sequence"/>
</dbReference>
<dbReference type="EMBL" id="WNTK01000138">
    <property type="protein sequence ID" value="KAG9471513.1"/>
    <property type="molecule type" value="Genomic_DNA"/>
</dbReference>
<dbReference type="PANTHER" id="PTHR23268">
    <property type="entry name" value="T-CELL RECEPTOR BETA CHAIN"/>
    <property type="match status" value="1"/>
</dbReference>
<evidence type="ECO:0000256" key="2">
    <source>
        <dbReference type="ARBA" id="ARBA00022859"/>
    </source>
</evidence>
<evidence type="ECO:0000256" key="1">
    <source>
        <dbReference type="ARBA" id="ARBA00022729"/>
    </source>
</evidence>
<dbReference type="InterPro" id="IPR036179">
    <property type="entry name" value="Ig-like_dom_sf"/>
</dbReference>
<keyword evidence="1" id="KW-0732">Signal</keyword>
<dbReference type="CDD" id="cd00099">
    <property type="entry name" value="IgV"/>
    <property type="match status" value="1"/>
</dbReference>
<comment type="caution">
    <text evidence="4">The sequence shown here is derived from an EMBL/GenBank/DDBJ whole genome shotgun (WGS) entry which is preliminary data.</text>
</comment>
<dbReference type="SUPFAM" id="SSF48726">
    <property type="entry name" value="Immunoglobulin"/>
    <property type="match status" value="1"/>
</dbReference>
<evidence type="ECO:0000259" key="3">
    <source>
        <dbReference type="SMART" id="SM00406"/>
    </source>
</evidence>
<dbReference type="SMART" id="SM00406">
    <property type="entry name" value="IGv"/>
    <property type="match status" value="1"/>
</dbReference>
<sequence length="105" mass="11818">CLAEEVIQEPKFHPAHPTDNVILTCTHNQSSYNTKYWYQHQKGKGLVLIGYTVYSQITMEDGFTDGRMTIQPNGTNISHLNISNIIAQDSAVYYCASSIHSEILL</sequence>
<dbReference type="GO" id="GO:0007166">
    <property type="term" value="P:cell surface receptor signaling pathway"/>
    <property type="evidence" value="ECO:0007669"/>
    <property type="project" value="TreeGrafter"/>
</dbReference>
<evidence type="ECO:0000313" key="4">
    <source>
        <dbReference type="EMBL" id="KAG9471513.1"/>
    </source>
</evidence>
<dbReference type="PANTHER" id="PTHR23268:SF124">
    <property type="entry name" value="IG-LIKE DOMAIN-CONTAINING PROTEIN"/>
    <property type="match status" value="1"/>
</dbReference>
<dbReference type="OrthoDB" id="8947657at2759"/>
<gene>
    <name evidence="4" type="ORF">GDO78_014556</name>
</gene>
<dbReference type="InterPro" id="IPR050413">
    <property type="entry name" value="TCR_beta_variable"/>
</dbReference>
<name>A0A8J6JTL7_ELECQ</name>
<reference evidence="4" key="1">
    <citation type="thesis" date="2020" institute="ProQuest LLC" country="789 East Eisenhower Parkway, Ann Arbor, MI, USA">
        <title>Comparative Genomics and Chromosome Evolution.</title>
        <authorList>
            <person name="Mudd A.B."/>
        </authorList>
    </citation>
    <scope>NUCLEOTIDE SEQUENCE</scope>
    <source>
        <strain evidence="4">HN-11 Male</strain>
        <tissue evidence="4">Kidney and liver</tissue>
    </source>
</reference>
<protein>
    <recommendedName>
        <fullName evidence="3">Immunoglobulin V-set domain-containing protein</fullName>
    </recommendedName>
</protein>
<dbReference type="AlphaFoldDB" id="A0A8J6JTL7"/>